<dbReference type="Proteomes" id="UP001597120">
    <property type="component" value="Unassembled WGS sequence"/>
</dbReference>
<dbReference type="PROSITE" id="PS01124">
    <property type="entry name" value="HTH_ARAC_FAMILY_2"/>
    <property type="match status" value="1"/>
</dbReference>
<dbReference type="EMBL" id="JBHTIU010000022">
    <property type="protein sequence ID" value="MFD0868708.1"/>
    <property type="molecule type" value="Genomic_DNA"/>
</dbReference>
<evidence type="ECO:0000256" key="3">
    <source>
        <dbReference type="ARBA" id="ARBA00023163"/>
    </source>
</evidence>
<evidence type="ECO:0000313" key="7">
    <source>
        <dbReference type="Proteomes" id="UP001597120"/>
    </source>
</evidence>
<comment type="caution">
    <text evidence="6">The sequence shown here is derived from an EMBL/GenBank/DDBJ whole genome shotgun (WGS) entry which is preliminary data.</text>
</comment>
<dbReference type="InterPro" id="IPR009057">
    <property type="entry name" value="Homeodomain-like_sf"/>
</dbReference>
<dbReference type="PROSITE" id="PS00041">
    <property type="entry name" value="HTH_ARAC_FAMILY_1"/>
    <property type="match status" value="1"/>
</dbReference>
<evidence type="ECO:0000259" key="5">
    <source>
        <dbReference type="PROSITE" id="PS01124"/>
    </source>
</evidence>
<feature type="domain" description="HTH araC/xylS-type" evidence="5">
    <location>
        <begin position="675"/>
        <end position="772"/>
    </location>
</feature>
<evidence type="ECO:0000256" key="2">
    <source>
        <dbReference type="ARBA" id="ARBA00023125"/>
    </source>
</evidence>
<dbReference type="RefSeq" id="WP_379286797.1">
    <property type="nucleotide sequence ID" value="NZ_JBHTIU010000022.1"/>
</dbReference>
<evidence type="ECO:0000256" key="1">
    <source>
        <dbReference type="ARBA" id="ARBA00023015"/>
    </source>
</evidence>
<proteinExistence type="predicted"/>
<feature type="transmembrane region" description="Helical" evidence="4">
    <location>
        <begin position="21"/>
        <end position="47"/>
    </location>
</feature>
<protein>
    <submittedName>
        <fullName evidence="6">AraC family transcriptional regulator</fullName>
    </submittedName>
</protein>
<keyword evidence="1" id="KW-0805">Transcription regulation</keyword>
<organism evidence="6 7">
    <name type="scientific">Paenibacillus residui</name>
    <dbReference type="NCBI Taxonomy" id="629724"/>
    <lineage>
        <taxon>Bacteria</taxon>
        <taxon>Bacillati</taxon>
        <taxon>Bacillota</taxon>
        <taxon>Bacilli</taxon>
        <taxon>Bacillales</taxon>
        <taxon>Paenibacillaceae</taxon>
        <taxon>Paenibacillus</taxon>
    </lineage>
</organism>
<evidence type="ECO:0000313" key="6">
    <source>
        <dbReference type="EMBL" id="MFD0868708.1"/>
    </source>
</evidence>
<gene>
    <name evidence="6" type="ORF">ACFQ03_06065</name>
</gene>
<reference evidence="7" key="1">
    <citation type="journal article" date="2019" name="Int. J. Syst. Evol. Microbiol.">
        <title>The Global Catalogue of Microorganisms (GCM) 10K type strain sequencing project: providing services to taxonomists for standard genome sequencing and annotation.</title>
        <authorList>
            <consortium name="The Broad Institute Genomics Platform"/>
            <consortium name="The Broad Institute Genome Sequencing Center for Infectious Disease"/>
            <person name="Wu L."/>
            <person name="Ma J."/>
        </authorList>
    </citation>
    <scope>NUCLEOTIDE SEQUENCE [LARGE SCALE GENOMIC DNA]</scope>
    <source>
        <strain evidence="7">CCUG 57263</strain>
    </source>
</reference>
<dbReference type="SUPFAM" id="SSF46689">
    <property type="entry name" value="Homeodomain-like"/>
    <property type="match status" value="2"/>
</dbReference>
<keyword evidence="3" id="KW-0804">Transcription</keyword>
<name>A0ABW3D5X3_9BACL</name>
<dbReference type="PANTHER" id="PTHR43280:SF28">
    <property type="entry name" value="HTH-TYPE TRANSCRIPTIONAL ACTIVATOR RHAS"/>
    <property type="match status" value="1"/>
</dbReference>
<dbReference type="Gene3D" id="1.10.10.60">
    <property type="entry name" value="Homeodomain-like"/>
    <property type="match status" value="2"/>
</dbReference>
<sequence>MFIQFKNKLLPNLFRTRQSGFYRKSLIILLLVTSIPTALLALATYYVGTKQIEQEVHRAHEFRLETMAGKLEEQLLQLEKMSTMWTFFPILQGNLGQMTVESFKKEIVFTHDLAKMLLIMGDSNPLIREVRLFLPDSGLYISPLKANVAVPIDNPEELEFFRSLYIKDMPQYWTVAQGYLSLVRLVPDEAPYGYFLTMIDETAMNKLIQTEHDSQSTAFMLRANGDWLDPQYSKEAEYRPFEYMLRRQVNEQNQASGSFYTKWNGEKYTVSFGTIPRTGWIYVSATSLSNLTQPVVYTSRILLAAGGLGIAIAVLLSWFASLQLYQPIVRLMKLFRSSRNETGDLPKDEIEFIERQWQFLNSESQLLHERMEQNLATLREIFLFQLLHDHLSHLPEDDLLRRMEQYGWETEGRTYYLMVVRLLGFSKLLDRFSEGDEQLVTFAASNVIAELAAGRFDQAEVVNEQELAVSVLVLMPEDTGHEEAKRQLYEFGENLIQSLSSVLKMNILIGLAGQSSAVSDLPEAHREVNLLFRFRNVQESNQILDLEQAGLHSQESLYPFALEKELIRSVRSGERTEALHKLDRFVEELTTSGGKEMIIRQGMNQLLGVLLQQIILSGISPQGLYNSPDLYNDLNKLREPEEMSAWFKEKLILYMNSLNETMSQVQDQWMQETVDKVIALMEEEYAQDISLESYSDRFGVSIYKLSSGFKEVTGINFIDYLTRLRLDKSKELLLTTNDKVNDIAYRVGYQPSYYYRVFKKHEGITPTKYREMYREGP</sequence>
<dbReference type="SMART" id="SM00342">
    <property type="entry name" value="HTH_ARAC"/>
    <property type="match status" value="1"/>
</dbReference>
<keyword evidence="4" id="KW-0812">Transmembrane</keyword>
<keyword evidence="4" id="KW-0472">Membrane</keyword>
<dbReference type="PANTHER" id="PTHR43280">
    <property type="entry name" value="ARAC-FAMILY TRANSCRIPTIONAL REGULATOR"/>
    <property type="match status" value="1"/>
</dbReference>
<feature type="transmembrane region" description="Helical" evidence="4">
    <location>
        <begin position="301"/>
        <end position="325"/>
    </location>
</feature>
<accession>A0ABW3D5X3</accession>
<dbReference type="InterPro" id="IPR018062">
    <property type="entry name" value="HTH_AraC-typ_CS"/>
</dbReference>
<keyword evidence="7" id="KW-1185">Reference proteome</keyword>
<dbReference type="InterPro" id="IPR018060">
    <property type="entry name" value="HTH_AraC"/>
</dbReference>
<dbReference type="Pfam" id="PF12833">
    <property type="entry name" value="HTH_18"/>
    <property type="match status" value="1"/>
</dbReference>
<keyword evidence="2" id="KW-0238">DNA-binding</keyword>
<evidence type="ECO:0000256" key="4">
    <source>
        <dbReference type="SAM" id="Phobius"/>
    </source>
</evidence>
<keyword evidence="4" id="KW-1133">Transmembrane helix</keyword>